<evidence type="ECO:0000313" key="2">
    <source>
        <dbReference type="Proteomes" id="UP001431186"/>
    </source>
</evidence>
<gene>
    <name evidence="1" type="ORF">ATTO_00890</name>
</gene>
<reference evidence="1" key="1">
    <citation type="submission" date="2021-11" db="EMBL/GenBank/DDBJ databases">
        <title>Complete genome sequence of Atopobiaceae bacterium TOC12.</title>
        <authorList>
            <person name="Morinaga K."/>
            <person name="Kusada H."/>
            <person name="Tamaki H."/>
        </authorList>
    </citation>
    <scope>NUCLEOTIDE SEQUENCE</scope>
    <source>
        <strain evidence="1">TOC12</strain>
    </source>
</reference>
<keyword evidence="2" id="KW-1185">Reference proteome</keyword>
<accession>A0AAU9C8R6</accession>
<sequence length="84" mass="8816">MIIKIRGLRKKELLWAFGKEVGSQWRFVGVLLVGALLMPSPLVTGGGFAPSGAQQANFAITGSTGKVLALGVSERAANRHPDNG</sequence>
<name>A0AAU9C8R6_9ACTN</name>
<dbReference type="Proteomes" id="UP001431186">
    <property type="component" value="Chromosome"/>
</dbReference>
<dbReference type="AlphaFoldDB" id="A0AAU9C8R6"/>
<dbReference type="KEGG" id="lcal:ATTO_00890"/>
<organism evidence="1 2">
    <name type="scientific">Leptogranulimonas caecicola</name>
    <dbReference type="NCBI Taxonomy" id="2894156"/>
    <lineage>
        <taxon>Bacteria</taxon>
        <taxon>Bacillati</taxon>
        <taxon>Actinomycetota</taxon>
        <taxon>Coriobacteriia</taxon>
        <taxon>Coriobacteriales</taxon>
        <taxon>Kribbibacteriaceae</taxon>
        <taxon>Leptogranulimonas</taxon>
    </lineage>
</organism>
<evidence type="ECO:0000313" key="1">
    <source>
        <dbReference type="EMBL" id="BDC90217.1"/>
    </source>
</evidence>
<protein>
    <submittedName>
        <fullName evidence="1">Uncharacterized protein</fullName>
    </submittedName>
</protein>
<proteinExistence type="predicted"/>
<dbReference type="EMBL" id="AP025285">
    <property type="protein sequence ID" value="BDC90217.1"/>
    <property type="molecule type" value="Genomic_DNA"/>
</dbReference>